<dbReference type="PANTHER" id="PTHR43730:SF1">
    <property type="entry name" value="BETA-MANNOSIDASE"/>
    <property type="match status" value="1"/>
</dbReference>
<sequence>MSQSSSGIDNVPSQDPHFLELLKETAIHALKAKRNHVSLACWSGGNELTDRDGRPATYEDENISLLKSLVEQYDPMRYFLPTSASGPSEFLLADRPGMNEDVHGPWKYAGPEEHYRLFNESDSLLHSEFGVDGCCSVQSMKRFLPEKDLAVTSVLDNLVWRHQGEWWDTLERSKLMFGEMADLEQLAAASQWVQAEGLRYALEANRRRKYRNSGSIVWQFNEPWPNVSCTSLVDYYGIPKLAYYGVRNAYRNTLLSLKYEKLIFRRGETFTASCYAHNSGKERSIEWEAECFDLNGRFLWNKRGSAKMEAQSAIKVADFTMRIEEAIPEIFAVRLKWDEAESNIYLFSTREESYFQPLLEVEKPDLDWSLADQTLLMETNTLINRYVVRNIGSVVALYVRPGWTEESSSVPGCAHYTVLLPGESRVFEVPERLDKSDPSSAAAQIKFMAWNDSFTTKPKSGGLK</sequence>
<name>A0ABV1KLQ9_9BACL</name>
<evidence type="ECO:0000313" key="2">
    <source>
        <dbReference type="EMBL" id="MEQ4481040.1"/>
    </source>
</evidence>
<evidence type="ECO:0008006" key="4">
    <source>
        <dbReference type="Google" id="ProtNLM"/>
    </source>
</evidence>
<proteinExistence type="predicted"/>
<keyword evidence="1" id="KW-0326">Glycosidase</keyword>
<accession>A0ABV1KLQ9</accession>
<dbReference type="Proteomes" id="UP001493487">
    <property type="component" value="Unassembled WGS sequence"/>
</dbReference>
<keyword evidence="3" id="KW-1185">Reference proteome</keyword>
<organism evidence="2 3">
    <name type="scientific">Cohnella silvisoli</name>
    <dbReference type="NCBI Taxonomy" id="2873699"/>
    <lineage>
        <taxon>Bacteria</taxon>
        <taxon>Bacillati</taxon>
        <taxon>Bacillota</taxon>
        <taxon>Bacilli</taxon>
        <taxon>Bacillales</taxon>
        <taxon>Paenibacillaceae</taxon>
        <taxon>Cohnella</taxon>
    </lineage>
</organism>
<dbReference type="InterPro" id="IPR050887">
    <property type="entry name" value="Beta-mannosidase_GH2"/>
</dbReference>
<dbReference type="SUPFAM" id="SSF51445">
    <property type="entry name" value="(Trans)glycosidases"/>
    <property type="match status" value="1"/>
</dbReference>
<reference evidence="2 3" key="1">
    <citation type="journal article" date="2023" name="Genome Announc.">
        <title>Pan-Genome Analyses of the Genus Cohnella and Proposal of the Novel Species Cohnella silvisoli sp. nov., Isolated from Forest Soil.</title>
        <authorList>
            <person name="Wang C."/>
            <person name="Mao L."/>
            <person name="Bao G."/>
            <person name="Zhu H."/>
        </authorList>
    </citation>
    <scope>NUCLEOTIDE SEQUENCE [LARGE SCALE GENOMIC DNA]</scope>
    <source>
        <strain evidence="2 3">NL03-T5-1</strain>
    </source>
</reference>
<dbReference type="RefSeq" id="WP_232182606.1">
    <property type="nucleotide sequence ID" value="NZ_JAIOAP010000001.1"/>
</dbReference>
<dbReference type="Gene3D" id="3.20.20.80">
    <property type="entry name" value="Glycosidases"/>
    <property type="match status" value="1"/>
</dbReference>
<protein>
    <recommendedName>
        <fullName evidence="4">Glycoside hydrolase family 2 catalytic domain-containing protein</fullName>
    </recommendedName>
</protein>
<gene>
    <name evidence="2" type="ORF">QJS35_01385</name>
</gene>
<dbReference type="EMBL" id="JASKHM010000001">
    <property type="protein sequence ID" value="MEQ4481040.1"/>
    <property type="molecule type" value="Genomic_DNA"/>
</dbReference>
<dbReference type="PANTHER" id="PTHR43730">
    <property type="entry name" value="BETA-MANNOSIDASE"/>
    <property type="match status" value="1"/>
</dbReference>
<dbReference type="InterPro" id="IPR017853">
    <property type="entry name" value="GH"/>
</dbReference>
<comment type="caution">
    <text evidence="2">The sequence shown here is derived from an EMBL/GenBank/DDBJ whole genome shotgun (WGS) entry which is preliminary data.</text>
</comment>
<evidence type="ECO:0000256" key="1">
    <source>
        <dbReference type="ARBA" id="ARBA00023295"/>
    </source>
</evidence>
<evidence type="ECO:0000313" key="3">
    <source>
        <dbReference type="Proteomes" id="UP001493487"/>
    </source>
</evidence>
<keyword evidence="1" id="KW-0378">Hydrolase</keyword>